<keyword evidence="1" id="KW-0472">Membrane</keyword>
<protein>
    <recommendedName>
        <fullName evidence="2">DUF7144 domain-containing protein</fullName>
    </recommendedName>
</protein>
<feature type="transmembrane region" description="Helical" evidence="1">
    <location>
        <begin position="92"/>
        <end position="109"/>
    </location>
</feature>
<proteinExistence type="predicted"/>
<comment type="caution">
    <text evidence="3">The sequence shown here is derived from an EMBL/GenBank/DDBJ whole genome shotgun (WGS) entry which is preliminary data.</text>
</comment>
<evidence type="ECO:0000256" key="1">
    <source>
        <dbReference type="SAM" id="Phobius"/>
    </source>
</evidence>
<dbReference type="EMBL" id="JBJVNE010000030">
    <property type="protein sequence ID" value="MFM9652564.1"/>
    <property type="molecule type" value="Genomic_DNA"/>
</dbReference>
<name>A0ABW9IZV4_STRGJ</name>
<feature type="transmembrane region" description="Helical" evidence="1">
    <location>
        <begin position="64"/>
        <end position="85"/>
    </location>
</feature>
<evidence type="ECO:0000313" key="4">
    <source>
        <dbReference type="Proteomes" id="UP001631993"/>
    </source>
</evidence>
<evidence type="ECO:0000259" key="2">
    <source>
        <dbReference type="Pfam" id="PF23636"/>
    </source>
</evidence>
<accession>A0ABW9IZV4</accession>
<feature type="transmembrane region" description="Helical" evidence="1">
    <location>
        <begin position="21"/>
        <end position="44"/>
    </location>
</feature>
<reference evidence="3 4" key="1">
    <citation type="submission" date="2024-12" db="EMBL/GenBank/DDBJ databases">
        <title>Forecasting of Potato common scab and diversities of Pathogenic streptomyces spp. in china.</title>
        <authorList>
            <person name="Handique U."/>
            <person name="Wu J."/>
        </authorList>
    </citation>
    <scope>NUCLEOTIDE SEQUENCE [LARGE SCALE GENOMIC DNA]</scope>
    <source>
        <strain evidence="3 4">ZRIMU1585</strain>
    </source>
</reference>
<evidence type="ECO:0000313" key="3">
    <source>
        <dbReference type="EMBL" id="MFM9652564.1"/>
    </source>
</evidence>
<feature type="domain" description="DUF7144" evidence="2">
    <location>
        <begin position="23"/>
        <end position="132"/>
    </location>
</feature>
<keyword evidence="4" id="KW-1185">Reference proteome</keyword>
<keyword evidence="1" id="KW-1133">Transmembrane helix</keyword>
<organism evidence="3 4">
    <name type="scientific">Streptomyces galilaeus</name>
    <dbReference type="NCBI Taxonomy" id="33899"/>
    <lineage>
        <taxon>Bacteria</taxon>
        <taxon>Bacillati</taxon>
        <taxon>Actinomycetota</taxon>
        <taxon>Actinomycetes</taxon>
        <taxon>Kitasatosporales</taxon>
        <taxon>Streptomycetaceae</taxon>
        <taxon>Streptomyces</taxon>
    </lineage>
</organism>
<dbReference type="RefSeq" id="WP_369276600.1">
    <property type="nucleotide sequence ID" value="NZ_JBJVMW010000030.1"/>
</dbReference>
<dbReference type="InterPro" id="IPR055568">
    <property type="entry name" value="DUF7144"/>
</dbReference>
<dbReference type="Pfam" id="PF23636">
    <property type="entry name" value="DUF7144"/>
    <property type="match status" value="1"/>
</dbReference>
<keyword evidence="1" id="KW-0812">Transmembrane</keyword>
<dbReference type="Proteomes" id="UP001631993">
    <property type="component" value="Unassembled WGS sequence"/>
</dbReference>
<feature type="transmembrane region" description="Helical" evidence="1">
    <location>
        <begin position="115"/>
        <end position="135"/>
    </location>
</feature>
<sequence length="138" mass="14528">MAQTSGRVRDPHNSARALGGGLTLFAGWALEMSGTLSILLGVVGVTRDTIFSSPDYTYEFSLTAWGWIHIVIGIGLVAAGLGVLLGKSWGTGAGVVLAAVSLITQFMFIPFYPLWSISVMTLDILAVWALARTVAVDG</sequence>
<gene>
    <name evidence="3" type="ORF">ACKI1S_41395</name>
</gene>